<evidence type="ECO:0000313" key="10">
    <source>
        <dbReference type="Proteomes" id="UP000269499"/>
    </source>
</evidence>
<comment type="subcellular location">
    <subcellularLocation>
        <location evidence="1 7">Cell membrane</location>
        <topology evidence="1 7">Multi-pass membrane protein</topology>
    </subcellularLocation>
</comment>
<keyword evidence="2 7" id="KW-0813">Transport</keyword>
<evidence type="ECO:0000256" key="5">
    <source>
        <dbReference type="ARBA" id="ARBA00022989"/>
    </source>
</evidence>
<organism evidence="9 10">
    <name type="scientific">Thermoproteota archaeon</name>
    <dbReference type="NCBI Taxonomy" id="2056631"/>
    <lineage>
        <taxon>Archaea</taxon>
        <taxon>Thermoproteota</taxon>
    </lineage>
</organism>
<dbReference type="InterPro" id="IPR000515">
    <property type="entry name" value="MetI-like"/>
</dbReference>
<dbReference type="EMBL" id="QMRA01000037">
    <property type="protein sequence ID" value="RLE54035.1"/>
    <property type="molecule type" value="Genomic_DNA"/>
</dbReference>
<proteinExistence type="inferred from homology"/>
<keyword evidence="4 7" id="KW-0812">Transmembrane</keyword>
<dbReference type="GO" id="GO:0055085">
    <property type="term" value="P:transmembrane transport"/>
    <property type="evidence" value="ECO:0007669"/>
    <property type="project" value="InterPro"/>
</dbReference>
<comment type="caution">
    <text evidence="9">The sequence shown here is derived from an EMBL/GenBank/DDBJ whole genome shotgun (WGS) entry which is preliminary data.</text>
</comment>
<dbReference type="Proteomes" id="UP000269499">
    <property type="component" value="Unassembled WGS sequence"/>
</dbReference>
<dbReference type="SUPFAM" id="SSF161098">
    <property type="entry name" value="MetI-like"/>
    <property type="match status" value="1"/>
</dbReference>
<dbReference type="PANTHER" id="PTHR30465">
    <property type="entry name" value="INNER MEMBRANE ABC TRANSPORTER"/>
    <property type="match status" value="1"/>
</dbReference>
<evidence type="ECO:0000256" key="4">
    <source>
        <dbReference type="ARBA" id="ARBA00022692"/>
    </source>
</evidence>
<feature type="transmembrane region" description="Helical" evidence="7">
    <location>
        <begin position="131"/>
        <end position="152"/>
    </location>
</feature>
<dbReference type="GO" id="GO:0005886">
    <property type="term" value="C:plasma membrane"/>
    <property type="evidence" value="ECO:0007669"/>
    <property type="project" value="UniProtKB-SubCell"/>
</dbReference>
<reference evidence="9 10" key="1">
    <citation type="submission" date="2018-06" db="EMBL/GenBank/DDBJ databases">
        <title>Extensive metabolic versatility and redundancy in microbially diverse, dynamic hydrothermal sediments.</title>
        <authorList>
            <person name="Dombrowski N."/>
            <person name="Teske A."/>
            <person name="Baker B.J."/>
        </authorList>
    </citation>
    <scope>NUCLEOTIDE SEQUENCE [LARGE SCALE GENOMIC DNA]</scope>
    <source>
        <strain evidence="9">B20_G2</strain>
    </source>
</reference>
<evidence type="ECO:0000313" key="9">
    <source>
        <dbReference type="EMBL" id="RLE54035.1"/>
    </source>
</evidence>
<evidence type="ECO:0000256" key="1">
    <source>
        <dbReference type="ARBA" id="ARBA00004651"/>
    </source>
</evidence>
<feature type="transmembrane region" description="Helical" evidence="7">
    <location>
        <begin position="223"/>
        <end position="245"/>
    </location>
</feature>
<feature type="domain" description="ABC transmembrane type-1" evidence="8">
    <location>
        <begin position="127"/>
        <end position="280"/>
    </location>
</feature>
<keyword evidence="6 7" id="KW-0472">Membrane</keyword>
<feature type="transmembrane region" description="Helical" evidence="7">
    <location>
        <begin position="12"/>
        <end position="34"/>
    </location>
</feature>
<sequence>MSGIKKYVATRIINYVLVLLIVLSLTYVVMAPIADQALINMWRETLNARLRSDPKLIQSLRAKGITPEEWINEQLEVIKKREGLDKPWYERLPKRVFDMLIFKLGRSHMVRSFAGTRNIADIIFERIPFSVLLFTTSTLILIVLGLLIGLACARKPGSPIDVSFIIYALIGNSLPMWWLAMILVLVFVYYLHLFPPPVEIKAIVARPPPMTNPLDALTYVVNVFYYMSLPLLTIIVVSLGGQVYLMRNIVLTTMTEDFVFVARAKGLPERDVIYKHVLRA</sequence>
<accession>A0A497F3D0</accession>
<dbReference type="PANTHER" id="PTHR30465:SF45">
    <property type="entry name" value="BINDING-PROTEIN-DEPENDENT TRANSPORT SYSTEMS INNER MEMBRANE COMPONENT"/>
    <property type="match status" value="1"/>
</dbReference>
<evidence type="ECO:0000256" key="7">
    <source>
        <dbReference type="RuleBase" id="RU363032"/>
    </source>
</evidence>
<name>A0A497F3D0_9CREN</name>
<keyword evidence="5 7" id="KW-1133">Transmembrane helix</keyword>
<evidence type="ECO:0000256" key="2">
    <source>
        <dbReference type="ARBA" id="ARBA00022448"/>
    </source>
</evidence>
<dbReference type="AlphaFoldDB" id="A0A497F3D0"/>
<gene>
    <name evidence="9" type="ORF">DRJ26_02380</name>
</gene>
<evidence type="ECO:0000256" key="6">
    <source>
        <dbReference type="ARBA" id="ARBA00023136"/>
    </source>
</evidence>
<feature type="transmembrane region" description="Helical" evidence="7">
    <location>
        <begin position="164"/>
        <end position="191"/>
    </location>
</feature>
<dbReference type="InterPro" id="IPR035906">
    <property type="entry name" value="MetI-like_sf"/>
</dbReference>
<feature type="non-terminal residue" evidence="9">
    <location>
        <position position="280"/>
    </location>
</feature>
<keyword evidence="3" id="KW-1003">Cell membrane</keyword>
<evidence type="ECO:0000259" key="8">
    <source>
        <dbReference type="PROSITE" id="PS50928"/>
    </source>
</evidence>
<comment type="similarity">
    <text evidence="7">Belongs to the binding-protein-dependent transport system permease family.</text>
</comment>
<evidence type="ECO:0000256" key="3">
    <source>
        <dbReference type="ARBA" id="ARBA00022475"/>
    </source>
</evidence>
<dbReference type="Pfam" id="PF00528">
    <property type="entry name" value="BPD_transp_1"/>
    <property type="match status" value="1"/>
</dbReference>
<dbReference type="Gene3D" id="1.10.3720.10">
    <property type="entry name" value="MetI-like"/>
    <property type="match status" value="1"/>
</dbReference>
<dbReference type="PROSITE" id="PS50928">
    <property type="entry name" value="ABC_TM1"/>
    <property type="match status" value="1"/>
</dbReference>
<protein>
    <submittedName>
        <fullName evidence="9">ABC transporter permease</fullName>
    </submittedName>
</protein>